<feature type="region of interest" description="Disordered" evidence="1">
    <location>
        <begin position="41"/>
        <end position="79"/>
    </location>
</feature>
<dbReference type="EMBL" id="JAACJL010000058">
    <property type="protein sequence ID" value="KAF4610947.1"/>
    <property type="molecule type" value="Genomic_DNA"/>
</dbReference>
<keyword evidence="2" id="KW-0732">Signal</keyword>
<organism evidence="3 4">
    <name type="scientific">Agrocybe pediades</name>
    <dbReference type="NCBI Taxonomy" id="84607"/>
    <lineage>
        <taxon>Eukaryota</taxon>
        <taxon>Fungi</taxon>
        <taxon>Dikarya</taxon>
        <taxon>Basidiomycota</taxon>
        <taxon>Agaricomycotina</taxon>
        <taxon>Agaricomycetes</taxon>
        <taxon>Agaricomycetidae</taxon>
        <taxon>Agaricales</taxon>
        <taxon>Agaricineae</taxon>
        <taxon>Strophariaceae</taxon>
        <taxon>Agrocybe</taxon>
    </lineage>
</organism>
<dbReference type="Proteomes" id="UP000521872">
    <property type="component" value="Unassembled WGS sequence"/>
</dbReference>
<feature type="signal peptide" evidence="2">
    <location>
        <begin position="1"/>
        <end position="19"/>
    </location>
</feature>
<evidence type="ECO:0000313" key="4">
    <source>
        <dbReference type="Proteomes" id="UP000521872"/>
    </source>
</evidence>
<proteinExistence type="predicted"/>
<evidence type="ECO:0000256" key="2">
    <source>
        <dbReference type="SAM" id="SignalP"/>
    </source>
</evidence>
<keyword evidence="4" id="KW-1185">Reference proteome</keyword>
<evidence type="ECO:0000313" key="3">
    <source>
        <dbReference type="EMBL" id="KAF4610947.1"/>
    </source>
</evidence>
<accession>A0A8H4VIK8</accession>
<comment type="caution">
    <text evidence="3">The sequence shown here is derived from an EMBL/GenBank/DDBJ whole genome shotgun (WGS) entry which is preliminary data.</text>
</comment>
<gene>
    <name evidence="3" type="ORF">D9613_006568</name>
</gene>
<reference evidence="3 4" key="1">
    <citation type="submission" date="2019-12" db="EMBL/GenBank/DDBJ databases">
        <authorList>
            <person name="Floudas D."/>
            <person name="Bentzer J."/>
            <person name="Ahren D."/>
            <person name="Johansson T."/>
            <person name="Persson P."/>
            <person name="Tunlid A."/>
        </authorList>
    </citation>
    <scope>NUCLEOTIDE SEQUENCE [LARGE SCALE GENOMIC DNA]</scope>
    <source>
        <strain evidence="3 4">CBS 102.39</strain>
    </source>
</reference>
<sequence length="79" mass="8363">MQLKFFAGLFVAFAGVAYAVPQGSPAVLRCHPETVTSALRPTTAADLTAQPTADTQLPCPCPSLHPLNENRDHASPEAF</sequence>
<dbReference type="AlphaFoldDB" id="A0A8H4VIK8"/>
<protein>
    <submittedName>
        <fullName evidence="3">Uncharacterized protein</fullName>
    </submittedName>
</protein>
<feature type="compositionally biased region" description="Basic and acidic residues" evidence="1">
    <location>
        <begin position="68"/>
        <end position="79"/>
    </location>
</feature>
<evidence type="ECO:0000256" key="1">
    <source>
        <dbReference type="SAM" id="MobiDB-lite"/>
    </source>
</evidence>
<feature type="chain" id="PRO_5034240453" evidence="2">
    <location>
        <begin position="20"/>
        <end position="79"/>
    </location>
</feature>
<name>A0A8H4VIK8_9AGAR</name>